<dbReference type="RefSeq" id="WP_204203502.1">
    <property type="nucleotide sequence ID" value="NZ_JAFELM010000030.1"/>
</dbReference>
<evidence type="ECO:0000313" key="2">
    <source>
        <dbReference type="Proteomes" id="UP001518925"/>
    </source>
</evidence>
<organism evidence="1 2">
    <name type="scientific">Bacillus suaedaesalsae</name>
    <dbReference type="NCBI Taxonomy" id="2810349"/>
    <lineage>
        <taxon>Bacteria</taxon>
        <taxon>Bacillati</taxon>
        <taxon>Bacillota</taxon>
        <taxon>Bacilli</taxon>
        <taxon>Bacillales</taxon>
        <taxon>Bacillaceae</taxon>
        <taxon>Bacillus</taxon>
    </lineage>
</organism>
<dbReference type="Pfam" id="PF10978">
    <property type="entry name" value="DUF2785"/>
    <property type="match status" value="1"/>
</dbReference>
<dbReference type="EMBL" id="JAFELM010000030">
    <property type="protein sequence ID" value="MBM6618141.1"/>
    <property type="molecule type" value="Genomic_DNA"/>
</dbReference>
<protein>
    <submittedName>
        <fullName evidence="1">DUF2785 domain-containing protein</fullName>
    </submittedName>
</protein>
<accession>A0ABS2DI26</accession>
<evidence type="ECO:0000313" key="1">
    <source>
        <dbReference type="EMBL" id="MBM6618141.1"/>
    </source>
</evidence>
<proteinExistence type="predicted"/>
<gene>
    <name evidence="1" type="ORF">JR050_10770</name>
</gene>
<name>A0ABS2DI26_9BACI</name>
<dbReference type="InterPro" id="IPR021247">
    <property type="entry name" value="DUF2785"/>
</dbReference>
<comment type="caution">
    <text evidence="1">The sequence shown here is derived from an EMBL/GenBank/DDBJ whole genome shotgun (WGS) entry which is preliminary data.</text>
</comment>
<sequence>MNDQQLKMYLSNLVQNNKDIEKEQSHTVLKAMLEYIGTPDSELRDKLIYRTFFFSITKGIFTVEQLKATLDTVLSKDYLFYEVGSAENDTVFTRSFSSLVIAVILHHNLTHSFLDASTIIKIKDALIKYTESECDVRGYVHDKGWAHSVAHVADAIDELAKHSQLSYDDFVKLFKVVLTKAIYQATVYQSDESERLVTAAVTILPSLDNDTILSLIHEIQIKVVDEYRTLPSDLGFNQTINWKQFLTALYFRLNKLELSPNILATVEKYIYELTKPYYHN</sequence>
<reference evidence="1 2" key="1">
    <citation type="submission" date="2021-02" db="EMBL/GenBank/DDBJ databases">
        <title>Bacillus sp. RD4P76, an endophyte from a halophyte.</title>
        <authorList>
            <person name="Sun J.-Q."/>
        </authorList>
    </citation>
    <scope>NUCLEOTIDE SEQUENCE [LARGE SCALE GENOMIC DNA]</scope>
    <source>
        <strain evidence="1 2">RD4P76</strain>
    </source>
</reference>
<dbReference type="Proteomes" id="UP001518925">
    <property type="component" value="Unassembled WGS sequence"/>
</dbReference>
<keyword evidence="2" id="KW-1185">Reference proteome</keyword>